<dbReference type="PRINTS" id="PR00502">
    <property type="entry name" value="NUDIXFAMILY"/>
</dbReference>
<evidence type="ECO:0000256" key="4">
    <source>
        <dbReference type="ARBA" id="ARBA00022705"/>
    </source>
</evidence>
<dbReference type="EMBL" id="JAVRHN010000005">
    <property type="protein sequence ID" value="MDT0686436.1"/>
    <property type="molecule type" value="Genomic_DNA"/>
</dbReference>
<dbReference type="PROSITE" id="PS00893">
    <property type="entry name" value="NUDIX_BOX"/>
    <property type="match status" value="1"/>
</dbReference>
<evidence type="ECO:0000313" key="20">
    <source>
        <dbReference type="Proteomes" id="UP001253848"/>
    </source>
</evidence>
<keyword evidence="8" id="KW-0460">Magnesium</keyword>
<evidence type="ECO:0000256" key="11">
    <source>
        <dbReference type="ARBA" id="ARBA00036904"/>
    </source>
</evidence>
<dbReference type="InterPro" id="IPR000086">
    <property type="entry name" value="NUDIX_hydrolase_dom"/>
</dbReference>
<keyword evidence="6" id="KW-0227">DNA damage</keyword>
<evidence type="ECO:0000256" key="1">
    <source>
        <dbReference type="ARBA" id="ARBA00001946"/>
    </source>
</evidence>
<sequence>MKVIPVTCAIIEQNGKILCAQRSEKMKHPLKWEFPGGKIEKDEGLLECLHREIKEELGVEIKILERLPSNKHRYADDKIIELIPFRCSLQTFEIDLKEHLKIEWASKSQLGKFDWAEADIPIIQYYTSIYIEK</sequence>
<dbReference type="PANTHER" id="PTHR47707">
    <property type="entry name" value="8-OXO-DGTP DIPHOSPHATASE"/>
    <property type="match status" value="1"/>
</dbReference>
<evidence type="ECO:0000256" key="16">
    <source>
        <dbReference type="ARBA" id="ARBA00042798"/>
    </source>
</evidence>
<evidence type="ECO:0000256" key="17">
    <source>
        <dbReference type="RuleBase" id="RU003476"/>
    </source>
</evidence>
<dbReference type="EC" id="3.6.1.55" evidence="12"/>
<evidence type="ECO:0000256" key="7">
    <source>
        <dbReference type="ARBA" id="ARBA00022801"/>
    </source>
</evidence>
<feature type="domain" description="Nudix hydrolase" evidence="18">
    <location>
        <begin position="1"/>
        <end position="127"/>
    </location>
</feature>
<keyword evidence="5" id="KW-0479">Metal-binding</keyword>
<keyword evidence="7 17" id="KW-0378">Hydrolase</keyword>
<comment type="catalytic activity">
    <reaction evidence="11">
        <text>8-oxo-GTP + H2O = 8-oxo-GMP + diphosphate + H(+)</text>
        <dbReference type="Rhea" id="RHEA:67616"/>
        <dbReference type="ChEBI" id="CHEBI:15377"/>
        <dbReference type="ChEBI" id="CHEBI:15378"/>
        <dbReference type="ChEBI" id="CHEBI:33019"/>
        <dbReference type="ChEBI" id="CHEBI:143553"/>
        <dbReference type="ChEBI" id="CHEBI:145694"/>
    </reaction>
</comment>
<accession>A0ABU3DRV5</accession>
<evidence type="ECO:0000256" key="15">
    <source>
        <dbReference type="ARBA" id="ARBA00041979"/>
    </source>
</evidence>
<dbReference type="PANTHER" id="PTHR47707:SF1">
    <property type="entry name" value="NUDIX HYDROLASE FAMILY PROTEIN"/>
    <property type="match status" value="1"/>
</dbReference>
<dbReference type="SUPFAM" id="SSF55811">
    <property type="entry name" value="Nudix"/>
    <property type="match status" value="1"/>
</dbReference>
<reference evidence="19 20" key="1">
    <citation type="submission" date="2023-09" db="EMBL/GenBank/DDBJ databases">
        <authorList>
            <person name="Rey-Velasco X."/>
        </authorList>
    </citation>
    <scope>NUCLEOTIDE SEQUENCE [LARGE SCALE GENOMIC DNA]</scope>
    <source>
        <strain evidence="19 20">F225</strain>
    </source>
</reference>
<dbReference type="InterPro" id="IPR015797">
    <property type="entry name" value="NUDIX_hydrolase-like_dom_sf"/>
</dbReference>
<dbReference type="Proteomes" id="UP001253848">
    <property type="component" value="Unassembled WGS sequence"/>
</dbReference>
<evidence type="ECO:0000256" key="14">
    <source>
        <dbReference type="ARBA" id="ARBA00041592"/>
    </source>
</evidence>
<comment type="similarity">
    <text evidence="2 17">Belongs to the Nudix hydrolase family.</text>
</comment>
<name>A0ABU3DRV5_9FLAO</name>
<dbReference type="RefSeq" id="WP_311499758.1">
    <property type="nucleotide sequence ID" value="NZ_JAVRHN010000005.1"/>
</dbReference>
<evidence type="ECO:0000256" key="5">
    <source>
        <dbReference type="ARBA" id="ARBA00022723"/>
    </source>
</evidence>
<dbReference type="CDD" id="cd03425">
    <property type="entry name" value="NUDIX_MutT_NudA_like"/>
    <property type="match status" value="1"/>
</dbReference>
<protein>
    <recommendedName>
        <fullName evidence="13">8-oxo-dGTP diphosphatase</fullName>
        <ecNumber evidence="12">3.6.1.55</ecNumber>
    </recommendedName>
    <alternativeName>
        <fullName evidence="16">7,8-dihydro-8-oxoguanine-triphosphatase</fullName>
    </alternativeName>
    <alternativeName>
        <fullName evidence="15">Mutator protein MutT</fullName>
    </alternativeName>
    <alternativeName>
        <fullName evidence="14">dGTP pyrophosphohydrolase</fullName>
    </alternativeName>
</protein>
<gene>
    <name evidence="19" type="ORF">RM541_08665</name>
</gene>
<evidence type="ECO:0000259" key="18">
    <source>
        <dbReference type="PROSITE" id="PS51462"/>
    </source>
</evidence>
<evidence type="ECO:0000313" key="19">
    <source>
        <dbReference type="EMBL" id="MDT0686436.1"/>
    </source>
</evidence>
<dbReference type="Pfam" id="PF00293">
    <property type="entry name" value="NUDIX"/>
    <property type="match status" value="1"/>
</dbReference>
<evidence type="ECO:0000256" key="8">
    <source>
        <dbReference type="ARBA" id="ARBA00022842"/>
    </source>
</evidence>
<evidence type="ECO:0000256" key="13">
    <source>
        <dbReference type="ARBA" id="ARBA00040794"/>
    </source>
</evidence>
<evidence type="ECO:0000256" key="10">
    <source>
        <dbReference type="ARBA" id="ARBA00035861"/>
    </source>
</evidence>
<comment type="catalytic activity">
    <reaction evidence="10">
        <text>8-oxo-dGTP + H2O = 8-oxo-dGMP + diphosphate + H(+)</text>
        <dbReference type="Rhea" id="RHEA:31575"/>
        <dbReference type="ChEBI" id="CHEBI:15377"/>
        <dbReference type="ChEBI" id="CHEBI:15378"/>
        <dbReference type="ChEBI" id="CHEBI:33019"/>
        <dbReference type="ChEBI" id="CHEBI:63224"/>
        <dbReference type="ChEBI" id="CHEBI:77896"/>
        <dbReference type="EC" id="3.6.1.55"/>
    </reaction>
</comment>
<evidence type="ECO:0000256" key="6">
    <source>
        <dbReference type="ARBA" id="ARBA00022763"/>
    </source>
</evidence>
<dbReference type="InterPro" id="IPR047127">
    <property type="entry name" value="MutT-like"/>
</dbReference>
<comment type="caution">
    <text evidence="19">The sequence shown here is derived from an EMBL/GenBank/DDBJ whole genome shotgun (WGS) entry which is preliminary data.</text>
</comment>
<proteinExistence type="inferred from homology"/>
<evidence type="ECO:0000256" key="2">
    <source>
        <dbReference type="ARBA" id="ARBA00005582"/>
    </source>
</evidence>
<evidence type="ECO:0000256" key="9">
    <source>
        <dbReference type="ARBA" id="ARBA00023204"/>
    </source>
</evidence>
<dbReference type="PROSITE" id="PS51462">
    <property type="entry name" value="NUDIX"/>
    <property type="match status" value="1"/>
</dbReference>
<organism evidence="19 20">
    <name type="scientific">Autumnicola psychrophila</name>
    <dbReference type="NCBI Taxonomy" id="3075592"/>
    <lineage>
        <taxon>Bacteria</taxon>
        <taxon>Pseudomonadati</taxon>
        <taxon>Bacteroidota</taxon>
        <taxon>Flavobacteriia</taxon>
        <taxon>Flavobacteriales</taxon>
        <taxon>Flavobacteriaceae</taxon>
        <taxon>Autumnicola</taxon>
    </lineage>
</organism>
<keyword evidence="3" id="KW-0515">Mutator protein</keyword>
<comment type="cofactor">
    <cofactor evidence="1">
        <name>Mg(2+)</name>
        <dbReference type="ChEBI" id="CHEBI:18420"/>
    </cofactor>
</comment>
<dbReference type="InterPro" id="IPR020476">
    <property type="entry name" value="Nudix_hydrolase"/>
</dbReference>
<keyword evidence="4" id="KW-0235">DNA replication</keyword>
<evidence type="ECO:0000256" key="12">
    <source>
        <dbReference type="ARBA" id="ARBA00038905"/>
    </source>
</evidence>
<dbReference type="GO" id="GO:0016787">
    <property type="term" value="F:hydrolase activity"/>
    <property type="evidence" value="ECO:0007669"/>
    <property type="project" value="UniProtKB-KW"/>
</dbReference>
<keyword evidence="9" id="KW-0234">DNA repair</keyword>
<dbReference type="Gene3D" id="3.90.79.10">
    <property type="entry name" value="Nucleoside Triphosphate Pyrophosphohydrolase"/>
    <property type="match status" value="1"/>
</dbReference>
<evidence type="ECO:0000256" key="3">
    <source>
        <dbReference type="ARBA" id="ARBA00022457"/>
    </source>
</evidence>
<keyword evidence="20" id="KW-1185">Reference proteome</keyword>
<dbReference type="InterPro" id="IPR020084">
    <property type="entry name" value="NUDIX_hydrolase_CS"/>
</dbReference>